<dbReference type="OrthoDB" id="606851at2"/>
<dbReference type="PANTHER" id="PTHR40980:SF4">
    <property type="entry name" value="TONB-DEPENDENT RECEPTOR-LIKE BETA-BARREL DOMAIN-CONTAINING PROTEIN"/>
    <property type="match status" value="1"/>
</dbReference>
<dbReference type="Pfam" id="PF14905">
    <property type="entry name" value="OMP_b-brl_3"/>
    <property type="match status" value="1"/>
</dbReference>
<comment type="subcellular location">
    <subcellularLocation>
        <location evidence="1">Cell outer membrane</location>
    </subcellularLocation>
</comment>
<dbReference type="InterPro" id="IPR041700">
    <property type="entry name" value="OMP_b-brl_3"/>
</dbReference>
<feature type="domain" description="Outer membrane protein beta-barrel" evidence="4">
    <location>
        <begin position="395"/>
        <end position="804"/>
    </location>
</feature>
<keyword evidence="5" id="KW-0675">Receptor</keyword>
<evidence type="ECO:0000313" key="5">
    <source>
        <dbReference type="EMBL" id="PYF68412.1"/>
    </source>
</evidence>
<dbReference type="InterPro" id="IPR036942">
    <property type="entry name" value="Beta-barrel_TonB_sf"/>
</dbReference>
<dbReference type="InterPro" id="IPR008969">
    <property type="entry name" value="CarboxyPept-like_regulatory"/>
</dbReference>
<dbReference type="RefSeq" id="WP_110834777.1">
    <property type="nucleotide sequence ID" value="NZ_QKLU01000013.1"/>
</dbReference>
<accession>A0A318U7A7</accession>
<dbReference type="Gene3D" id="2.60.40.1120">
    <property type="entry name" value="Carboxypeptidase-like, regulatory domain"/>
    <property type="match status" value="1"/>
</dbReference>
<dbReference type="AlphaFoldDB" id="A0A318U7A7"/>
<dbReference type="Pfam" id="PF13620">
    <property type="entry name" value="CarboxypepD_reg"/>
    <property type="match status" value="1"/>
</dbReference>
<dbReference type="Proteomes" id="UP000248198">
    <property type="component" value="Unassembled WGS sequence"/>
</dbReference>
<evidence type="ECO:0000256" key="1">
    <source>
        <dbReference type="ARBA" id="ARBA00004442"/>
    </source>
</evidence>
<name>A0A318U7A7_9SPHI</name>
<dbReference type="SUPFAM" id="SSF49464">
    <property type="entry name" value="Carboxypeptidase regulatory domain-like"/>
    <property type="match status" value="1"/>
</dbReference>
<comment type="caution">
    <text evidence="5">The sequence shown here is derived from an EMBL/GenBank/DDBJ whole genome shotgun (WGS) entry which is preliminary data.</text>
</comment>
<keyword evidence="6" id="KW-1185">Reference proteome</keyword>
<dbReference type="SUPFAM" id="SSF56935">
    <property type="entry name" value="Porins"/>
    <property type="match status" value="1"/>
</dbReference>
<sequence>MINLFLKTKSILRISVLLVFWSVLFAISAEKSFAQNAKNIKGVINDNSGTPQPFVTLVLLNTLQQRVVGRTLSDEHGNFVFEPPGQGNYEILASAMGYERYKSPGFSIRSDDQVLPEIKIVLQSAEGTLLHTVNIISRKSVVERKADRTIVNVDAMLTATGGNALEVLEQSPGIVVDNDQIILKGKPNVTIFIDNKPSYLQGNELSDYLKSLPAALLDKVEIMSNPPAQYEAAGNGGIINIKLKKGKMTGFNGNLLSEATQGKYSRRWQSLNFNYRTGRFNLFGNASQYTGSGFSEFNSSRAYPLNNNSSLQGITQKSTQIAPGNRIFGKIGLDFFVSPKTTFGMLFSYLNRKSEHRTSILSRQVYEHVPDTLILSDNQDQNRGNNLSFNLNMQHNYDTIGRAWTADFDLIRYGVNYRLDNHSYSQNAAGQALKGTHEYFEGLLPSVIRIYTFKTDYVLPFNKNSKLETGLKSALIDDDNSSTYNRTIDQVVWPAYDRSGQFNYQEYIQALYLNYSFNLKKISFQMGLRGEYTLSKGKQGQFGLPPDSSFSRHYLNLFPTVFVSYKMDTSENHVLNLSFGKRIERPNYQNLNPFAAPRDRYNYDIGNPYLKPQFSYNYEASYVFKKAFTFSVFYNHLKDGIDEVISVQNDVFFHCLDNIGKKNMKGFSLDGSLKITEWWTLNPNLIFTNTRYQTILDGQPLLSKGSNWSLSLGQQFNWKDGWTAEIMSNYNSAQVYAQFVQKENWYVHAGVGKKVFNNRGSVKLNARDVFYTRVDRQDFTGIHGISGYSSRKWDTRNITLALAYRFDKGKRTTFRARNPKNQESSRLGEL</sequence>
<dbReference type="GO" id="GO:0009279">
    <property type="term" value="C:cell outer membrane"/>
    <property type="evidence" value="ECO:0007669"/>
    <property type="project" value="UniProtKB-SubCell"/>
</dbReference>
<keyword evidence="2" id="KW-0472">Membrane</keyword>
<evidence type="ECO:0000256" key="2">
    <source>
        <dbReference type="ARBA" id="ARBA00023136"/>
    </source>
</evidence>
<gene>
    <name evidence="5" type="ORF">B0O44_11325</name>
</gene>
<evidence type="ECO:0000256" key="3">
    <source>
        <dbReference type="ARBA" id="ARBA00023237"/>
    </source>
</evidence>
<keyword evidence="3" id="KW-0998">Cell outer membrane</keyword>
<dbReference type="PANTHER" id="PTHR40980">
    <property type="entry name" value="PLUG DOMAIN-CONTAINING PROTEIN"/>
    <property type="match status" value="1"/>
</dbReference>
<dbReference type="EMBL" id="QKLU01000013">
    <property type="protein sequence ID" value="PYF68412.1"/>
    <property type="molecule type" value="Genomic_DNA"/>
</dbReference>
<organism evidence="5 6">
    <name type="scientific">Pedobacter nutrimenti</name>
    <dbReference type="NCBI Taxonomy" id="1241337"/>
    <lineage>
        <taxon>Bacteria</taxon>
        <taxon>Pseudomonadati</taxon>
        <taxon>Bacteroidota</taxon>
        <taxon>Sphingobacteriia</taxon>
        <taxon>Sphingobacteriales</taxon>
        <taxon>Sphingobacteriaceae</taxon>
        <taxon>Pedobacter</taxon>
    </lineage>
</organism>
<reference evidence="5 6" key="1">
    <citation type="submission" date="2018-06" db="EMBL/GenBank/DDBJ databases">
        <title>Genomic Encyclopedia of Archaeal and Bacterial Type Strains, Phase II (KMG-II): from individual species to whole genera.</title>
        <authorList>
            <person name="Goeker M."/>
        </authorList>
    </citation>
    <scope>NUCLEOTIDE SEQUENCE [LARGE SCALE GENOMIC DNA]</scope>
    <source>
        <strain evidence="5 6">DSM 27372</strain>
    </source>
</reference>
<evidence type="ECO:0000313" key="6">
    <source>
        <dbReference type="Proteomes" id="UP000248198"/>
    </source>
</evidence>
<protein>
    <submittedName>
        <fullName evidence="5">Outer membrane receptor protein involved in Fe transport</fullName>
    </submittedName>
</protein>
<evidence type="ECO:0000259" key="4">
    <source>
        <dbReference type="Pfam" id="PF14905"/>
    </source>
</evidence>
<proteinExistence type="predicted"/>
<dbReference type="Gene3D" id="2.40.170.20">
    <property type="entry name" value="TonB-dependent receptor, beta-barrel domain"/>
    <property type="match status" value="1"/>
</dbReference>